<evidence type="ECO:0000313" key="3">
    <source>
        <dbReference type="EMBL" id="SIN59619.1"/>
    </source>
</evidence>
<dbReference type="EMBL" id="FSQW01000001">
    <property type="protein sequence ID" value="SIN59619.1"/>
    <property type="molecule type" value="Genomic_DNA"/>
</dbReference>
<feature type="domain" description="Tip attachment protein J" evidence="1">
    <location>
        <begin position="232"/>
        <end position="390"/>
    </location>
</feature>
<sequence length="738" mass="78813">MATILLTAAGSAIGGPVGAGIGALLGRTLDQQFLFKPSAREGARLEDLAVQTSSYGSPIPRIYGAMRVAGTVIWATDIQESRDREGGGKGRPATTTYSYSASFAVALSSRVASSVGRIWADGKLLRGAAGDFKSRTGFRFHAGHEDQRPDGLIAAAEGLASAPAFRGLAVAVFEDMDLADFGNRIPSLTFEIFADDGTVSLPVMVADVSDEVISTTVDPGFTGYSASGNTRADALRPIMEVLPISLENDGTGYRAFHRLEDVRPPLAVDKGKIVRELNGQQIEPPEIRTRQEAETATRQALRFHDPVRDYQAGLQMAFRPGNGRVTVQTGIPASLPAVLARSLAETAIWSAYQDRTTMRIHLAVGAGLAKPGTVLTLPDGQGNWRVRDWEFKGGAIELHLSRQVIGSPVAEGSTDSGRSVSEPDLAAGITQAELVDLPFALEAPQQMSEEPRLYAAASGDAGWRNAQVYASEGAGGGTGQWVTRISAPATMGVVNGILGNANPMQIDRRNSIVVTLHNSTMALGNADDEQLLAGRNMAAIGKEILQFGSAMPLDETRYRLSRLLRGLGGSEAELAGHVDGEAFVLVDSRLAAIEPQFFPLFQPVSMAFVGRDDEDPVIASLSSAGRALRPWSPVHPRWFSDSAGGLQVGWTRRSRSGLPWLDGVEVPLGEDAERYNILITPDNEPAAAFSAETSLAEWQLSSAEVQLYRSSGAIRLTLDIRQIGRYGWSDPLTIDIPL</sequence>
<feature type="domain" description="Rcc01698-like C-terminal" evidence="2">
    <location>
        <begin position="489"/>
        <end position="584"/>
    </location>
</feature>
<protein>
    <submittedName>
        <fullName evidence="3">Putative phage tail protein</fullName>
    </submittedName>
</protein>
<dbReference type="InterPro" id="IPR032876">
    <property type="entry name" value="J_dom"/>
</dbReference>
<evidence type="ECO:0000313" key="4">
    <source>
        <dbReference type="Proteomes" id="UP000185192"/>
    </source>
</evidence>
<evidence type="ECO:0000259" key="2">
    <source>
        <dbReference type="Pfam" id="PF23666"/>
    </source>
</evidence>
<keyword evidence="4" id="KW-1185">Reference proteome</keyword>
<proteinExistence type="predicted"/>
<reference evidence="4" key="1">
    <citation type="submission" date="2016-11" db="EMBL/GenBank/DDBJ databases">
        <authorList>
            <person name="Varghese N."/>
            <person name="Submissions S."/>
        </authorList>
    </citation>
    <scope>NUCLEOTIDE SEQUENCE [LARGE SCALE GENOMIC DNA]</scope>
    <source>
        <strain evidence="4">DSM 22363</strain>
    </source>
</reference>
<gene>
    <name evidence="3" type="ORF">SAMN02745824_0148</name>
</gene>
<evidence type="ECO:0000259" key="1">
    <source>
        <dbReference type="Pfam" id="PF13550"/>
    </source>
</evidence>
<name>A0A1N6CME6_9SPHN</name>
<dbReference type="InterPro" id="IPR056490">
    <property type="entry name" value="Rcc01698_C"/>
</dbReference>
<dbReference type="STRING" id="1123272.SAMN02745824_0148"/>
<dbReference type="Proteomes" id="UP000185192">
    <property type="component" value="Unassembled WGS sequence"/>
</dbReference>
<dbReference type="RefSeq" id="WP_074203266.1">
    <property type="nucleotide sequence ID" value="NZ_FSQW01000001.1"/>
</dbReference>
<dbReference type="AlphaFoldDB" id="A0A1N6CME6"/>
<dbReference type="Pfam" id="PF23666">
    <property type="entry name" value="Rcc01698_C"/>
    <property type="match status" value="1"/>
</dbReference>
<accession>A0A1N6CME6</accession>
<dbReference type="Pfam" id="PF13550">
    <property type="entry name" value="Phage-tail_3"/>
    <property type="match status" value="1"/>
</dbReference>
<organism evidence="3 4">
    <name type="scientific">Parasphingorhabdus marina DSM 22363</name>
    <dbReference type="NCBI Taxonomy" id="1123272"/>
    <lineage>
        <taxon>Bacteria</taxon>
        <taxon>Pseudomonadati</taxon>
        <taxon>Pseudomonadota</taxon>
        <taxon>Alphaproteobacteria</taxon>
        <taxon>Sphingomonadales</taxon>
        <taxon>Sphingomonadaceae</taxon>
        <taxon>Parasphingorhabdus</taxon>
    </lineage>
</organism>
<dbReference type="OrthoDB" id="8445115at2"/>